<keyword evidence="4" id="KW-1185">Reference proteome</keyword>
<accession>A0AA45WJQ6</accession>
<evidence type="ECO:0000313" key="3">
    <source>
        <dbReference type="EMBL" id="SMP03861.1"/>
    </source>
</evidence>
<dbReference type="Proteomes" id="UP001157946">
    <property type="component" value="Unassembled WGS sequence"/>
</dbReference>
<proteinExistence type="predicted"/>
<protein>
    <submittedName>
        <fullName evidence="3">Uncharacterized protein</fullName>
    </submittedName>
</protein>
<evidence type="ECO:0000256" key="1">
    <source>
        <dbReference type="SAM" id="Coils"/>
    </source>
</evidence>
<sequence length="90" mass="10850">MRQRGIYLLCGAACFCLGLAKLPLQLQAGLPSLFVVVWLTVMGLFLIANLNDLMRQVRIRQRRKEAERRRQWLEAEQRWRRRQRLTIHYR</sequence>
<dbReference type="AlphaFoldDB" id="A0AA45WJQ6"/>
<dbReference type="RefSeq" id="WP_102991853.1">
    <property type="nucleotide sequence ID" value="NZ_FXTU01000001.1"/>
</dbReference>
<feature type="transmembrane region" description="Helical" evidence="2">
    <location>
        <begin position="30"/>
        <end position="54"/>
    </location>
</feature>
<dbReference type="EMBL" id="FXTU01000001">
    <property type="protein sequence ID" value="SMP03861.1"/>
    <property type="molecule type" value="Genomic_DNA"/>
</dbReference>
<reference evidence="3" key="1">
    <citation type="submission" date="2017-05" db="EMBL/GenBank/DDBJ databases">
        <authorList>
            <person name="Varghese N."/>
            <person name="Submissions S."/>
        </authorList>
    </citation>
    <scope>NUCLEOTIDE SEQUENCE</scope>
    <source>
        <strain evidence="3">DSM 45262</strain>
    </source>
</reference>
<keyword evidence="2" id="KW-0812">Transmembrane</keyword>
<organism evidence="3 4">
    <name type="scientific">Laceyella tengchongensis</name>
    <dbReference type="NCBI Taxonomy" id="574699"/>
    <lineage>
        <taxon>Bacteria</taxon>
        <taxon>Bacillati</taxon>
        <taxon>Bacillota</taxon>
        <taxon>Bacilli</taxon>
        <taxon>Bacillales</taxon>
        <taxon>Thermoactinomycetaceae</taxon>
        <taxon>Laceyella</taxon>
    </lineage>
</organism>
<keyword evidence="1" id="KW-0175">Coiled coil</keyword>
<keyword evidence="2" id="KW-0472">Membrane</keyword>
<comment type="caution">
    <text evidence="3">The sequence shown here is derived from an EMBL/GenBank/DDBJ whole genome shotgun (WGS) entry which is preliminary data.</text>
</comment>
<feature type="coiled-coil region" evidence="1">
    <location>
        <begin position="47"/>
        <end position="76"/>
    </location>
</feature>
<gene>
    <name evidence="3" type="ORF">SAMN06265361_101499</name>
</gene>
<evidence type="ECO:0000313" key="4">
    <source>
        <dbReference type="Proteomes" id="UP001157946"/>
    </source>
</evidence>
<evidence type="ECO:0000256" key="2">
    <source>
        <dbReference type="SAM" id="Phobius"/>
    </source>
</evidence>
<keyword evidence="2" id="KW-1133">Transmembrane helix</keyword>
<name>A0AA45WJQ6_9BACL</name>